<dbReference type="InterPro" id="IPR034058">
    <property type="entry name" value="TagA/B/C/D_pept_dom"/>
</dbReference>
<dbReference type="EMBL" id="LJUJ01000022">
    <property type="protein sequence ID" value="KPK62921.1"/>
    <property type="molecule type" value="Genomic_DNA"/>
</dbReference>
<evidence type="ECO:0000256" key="2">
    <source>
        <dbReference type="PROSITE-ProRule" id="PRU01240"/>
    </source>
</evidence>
<gene>
    <name evidence="5" type="ORF">AMJ83_09180</name>
</gene>
<comment type="caution">
    <text evidence="2">Lacks conserved residue(s) required for the propagation of feature annotation.</text>
</comment>
<dbReference type="Pfam" id="PF18962">
    <property type="entry name" value="Por_Secre_tail"/>
    <property type="match status" value="1"/>
</dbReference>
<dbReference type="AlphaFoldDB" id="A0A0S8FQC6"/>
<comment type="caution">
    <text evidence="5">The sequence shown here is derived from an EMBL/GenBank/DDBJ whole genome shotgun (WGS) entry which is preliminary data.</text>
</comment>
<accession>A0A0S8FQC6</accession>
<evidence type="ECO:0000259" key="3">
    <source>
        <dbReference type="Pfam" id="PF00082"/>
    </source>
</evidence>
<feature type="domain" description="Peptidase S8/S53" evidence="3">
    <location>
        <begin position="2"/>
        <end position="172"/>
    </location>
</feature>
<sequence length="464" mass="50442">MAKQAKIYFIDVVNPTSFVIPYNLAAMYDTIHLGRGLPYTILQHSGSWGWGNASGAYCIPDAATDAYSYAHPDFLNIYAAGNESSSYRIRNPGIAKNLITVGATQNSTSSNLIASFSSRGPAEDQRIKPTLMAPGQDIWSAYYAGTSGYMSGNGTSMATPAVNGSVALMRQYLLAGYYPSGCANPDDSIKYQSAALLRAMAIVSCDPNVSGWSIPNYNTGWGRIDVDSVLYFSGDSRKSIILDDTVGINTGQSIIDSFIVNSQIPLRVSLVWTDTAAAPNANPTLVNDLDLELIAPDATYYHGNQYSGGQSISNPSDRDRVNVEECCRVDVPQTGTWRIAVIGQQVVFGDQSFAYVITGGIEPIVGITEKDFTLGQNATKLGLCVYPNLVRKECIIRYVLPQQNKVNVSMYDATGKLIETIVNEIQDNGTHFQPIRFVDLAQGVYFIKLIAGEQSIVEKLVFLR</sequence>
<dbReference type="Proteomes" id="UP000051373">
    <property type="component" value="Unassembled WGS sequence"/>
</dbReference>
<dbReference type="PANTHER" id="PTHR43399">
    <property type="entry name" value="SUBTILISIN-RELATED"/>
    <property type="match status" value="1"/>
</dbReference>
<dbReference type="NCBIfam" id="TIGR04183">
    <property type="entry name" value="Por_Secre_tail"/>
    <property type="match status" value="1"/>
</dbReference>
<dbReference type="SUPFAM" id="SSF49785">
    <property type="entry name" value="Galactose-binding domain-like"/>
    <property type="match status" value="1"/>
</dbReference>
<dbReference type="CDD" id="cd04842">
    <property type="entry name" value="Peptidases_S8_Kp43_protease"/>
    <property type="match status" value="1"/>
</dbReference>
<dbReference type="PANTHER" id="PTHR43399:SF4">
    <property type="entry name" value="CELL WALL-ASSOCIATED PROTEASE"/>
    <property type="match status" value="1"/>
</dbReference>
<dbReference type="PROSITE" id="PS51892">
    <property type="entry name" value="SUBTILASE"/>
    <property type="match status" value="1"/>
</dbReference>
<dbReference type="InterPro" id="IPR008979">
    <property type="entry name" value="Galactose-bd-like_sf"/>
</dbReference>
<comment type="similarity">
    <text evidence="1 2">Belongs to the peptidase S8 family.</text>
</comment>
<dbReference type="STRING" id="1703779.AMJ83_09180"/>
<dbReference type="Pfam" id="PF00082">
    <property type="entry name" value="Peptidase_S8"/>
    <property type="match status" value="1"/>
</dbReference>
<reference evidence="5 6" key="1">
    <citation type="journal article" date="2015" name="Microbiome">
        <title>Genomic resolution of linkages in carbon, nitrogen, and sulfur cycling among widespread estuary sediment bacteria.</title>
        <authorList>
            <person name="Baker B.J."/>
            <person name="Lazar C.S."/>
            <person name="Teske A.P."/>
            <person name="Dick G.J."/>
        </authorList>
    </citation>
    <scope>NUCLEOTIDE SEQUENCE [LARGE SCALE GENOMIC DNA]</scope>
    <source>
        <strain evidence="5">SM23_42</strain>
    </source>
</reference>
<proteinExistence type="inferred from homology"/>
<feature type="domain" description="Secretion system C-terminal sorting" evidence="4">
    <location>
        <begin position="385"/>
        <end position="461"/>
    </location>
</feature>
<dbReference type="InterPro" id="IPR036852">
    <property type="entry name" value="Peptidase_S8/S53_dom_sf"/>
</dbReference>
<evidence type="ECO:0000259" key="4">
    <source>
        <dbReference type="Pfam" id="PF18962"/>
    </source>
</evidence>
<dbReference type="GO" id="GO:0006508">
    <property type="term" value="P:proteolysis"/>
    <property type="evidence" value="ECO:0007669"/>
    <property type="project" value="InterPro"/>
</dbReference>
<evidence type="ECO:0000313" key="6">
    <source>
        <dbReference type="Proteomes" id="UP000051373"/>
    </source>
</evidence>
<dbReference type="InterPro" id="IPR026444">
    <property type="entry name" value="Secre_tail"/>
</dbReference>
<evidence type="ECO:0000313" key="5">
    <source>
        <dbReference type="EMBL" id="KPK62921.1"/>
    </source>
</evidence>
<dbReference type="GO" id="GO:0004252">
    <property type="term" value="F:serine-type endopeptidase activity"/>
    <property type="evidence" value="ECO:0007669"/>
    <property type="project" value="InterPro"/>
</dbReference>
<dbReference type="Gene3D" id="2.60.120.380">
    <property type="match status" value="1"/>
</dbReference>
<dbReference type="InterPro" id="IPR000209">
    <property type="entry name" value="Peptidase_S8/S53_dom"/>
</dbReference>
<name>A0A0S8FQC6_UNCW3</name>
<protein>
    <recommendedName>
        <fullName evidence="7">Peptidase S8/S53 domain-containing protein</fullName>
    </recommendedName>
</protein>
<dbReference type="Gene3D" id="3.40.50.200">
    <property type="entry name" value="Peptidase S8/S53 domain"/>
    <property type="match status" value="1"/>
</dbReference>
<evidence type="ECO:0008006" key="7">
    <source>
        <dbReference type="Google" id="ProtNLM"/>
    </source>
</evidence>
<evidence type="ECO:0000256" key="1">
    <source>
        <dbReference type="ARBA" id="ARBA00011073"/>
    </source>
</evidence>
<organism evidence="5 6">
    <name type="scientific">candidate division WOR_3 bacterium SM23_42</name>
    <dbReference type="NCBI Taxonomy" id="1703779"/>
    <lineage>
        <taxon>Bacteria</taxon>
        <taxon>Bacteria division WOR-3</taxon>
    </lineage>
</organism>
<dbReference type="SUPFAM" id="SSF52743">
    <property type="entry name" value="Subtilisin-like"/>
    <property type="match status" value="1"/>
</dbReference>
<dbReference type="InterPro" id="IPR051048">
    <property type="entry name" value="Peptidase_S8/S53_subtilisin"/>
</dbReference>